<proteinExistence type="predicted"/>
<gene>
    <name evidence="2" type="ordered locus">FRAAL1765</name>
</gene>
<name>Q0RPW2_FRAAA</name>
<organism evidence="2 3">
    <name type="scientific">Frankia alni (strain DSM 45986 / CECT 9034 / ACN14a)</name>
    <dbReference type="NCBI Taxonomy" id="326424"/>
    <lineage>
        <taxon>Bacteria</taxon>
        <taxon>Bacillati</taxon>
        <taxon>Actinomycetota</taxon>
        <taxon>Actinomycetes</taxon>
        <taxon>Frankiales</taxon>
        <taxon>Frankiaceae</taxon>
        <taxon>Frankia</taxon>
    </lineage>
</organism>
<dbReference type="HOGENOM" id="CLU_2537627_0_0_11"/>
<sequence length="83" mass="8781">MFPTLLAQSEHLRPPAARRPPPPASTPAYPEGAVTDISLWISGRARRYGVGRVRGAGRARMSGAGRIAAGAWLWGQVVACTTV</sequence>
<evidence type="ECO:0000313" key="3">
    <source>
        <dbReference type="Proteomes" id="UP000000657"/>
    </source>
</evidence>
<evidence type="ECO:0000256" key="1">
    <source>
        <dbReference type="SAM" id="MobiDB-lite"/>
    </source>
</evidence>
<dbReference type="AlphaFoldDB" id="Q0RPW2"/>
<dbReference type="STRING" id="326424.FRAAL1765"/>
<protein>
    <submittedName>
        <fullName evidence="2">Uncharacterized protein</fullName>
    </submittedName>
</protein>
<reference evidence="2 3" key="1">
    <citation type="journal article" date="2007" name="Genome Res.">
        <title>Genome characteristics of facultatively symbiotic Frankia sp. strains reflect host range and host plant biogeography.</title>
        <authorList>
            <person name="Normand P."/>
            <person name="Lapierre P."/>
            <person name="Tisa L.S."/>
            <person name="Gogarten J.P."/>
            <person name="Alloisio N."/>
            <person name="Bagnarol E."/>
            <person name="Bassi C.A."/>
            <person name="Berry A.M."/>
            <person name="Bickhart D.M."/>
            <person name="Choisne N."/>
            <person name="Couloux A."/>
            <person name="Cournoyer B."/>
            <person name="Cruveiller S."/>
            <person name="Daubin V."/>
            <person name="Demange N."/>
            <person name="Francino M.P."/>
            <person name="Goltsman E."/>
            <person name="Huang Y."/>
            <person name="Kopp O.R."/>
            <person name="Labarre L."/>
            <person name="Lapidus A."/>
            <person name="Lavire C."/>
            <person name="Marechal J."/>
            <person name="Martinez M."/>
            <person name="Mastronunzio J.E."/>
            <person name="Mullin B.C."/>
            <person name="Niemann J."/>
            <person name="Pujic P."/>
            <person name="Rawnsley T."/>
            <person name="Rouy Z."/>
            <person name="Schenowitz C."/>
            <person name="Sellstedt A."/>
            <person name="Tavares F."/>
            <person name="Tomkins J.P."/>
            <person name="Vallenet D."/>
            <person name="Valverde C."/>
            <person name="Wall L.G."/>
            <person name="Wang Y."/>
            <person name="Medigue C."/>
            <person name="Benson D.R."/>
        </authorList>
    </citation>
    <scope>NUCLEOTIDE SEQUENCE [LARGE SCALE GENOMIC DNA]</scope>
    <source>
        <strain evidence="3">DSM 45986 / CECT 9034 / ACN14a</strain>
    </source>
</reference>
<dbReference type="Proteomes" id="UP000000657">
    <property type="component" value="Chromosome"/>
</dbReference>
<feature type="region of interest" description="Disordered" evidence="1">
    <location>
        <begin position="8"/>
        <end position="30"/>
    </location>
</feature>
<accession>Q0RPW2</accession>
<dbReference type="EMBL" id="CT573213">
    <property type="protein sequence ID" value="CAJ60417.1"/>
    <property type="molecule type" value="Genomic_DNA"/>
</dbReference>
<dbReference type="KEGG" id="fal:FRAAL1765"/>
<keyword evidence="3" id="KW-1185">Reference proteome</keyword>
<evidence type="ECO:0000313" key="2">
    <source>
        <dbReference type="EMBL" id="CAJ60417.1"/>
    </source>
</evidence>